<dbReference type="KEGG" id="pfuw:KF707C_8220"/>
<gene>
    <name evidence="1" type="ORF">KF707C_8220</name>
</gene>
<reference evidence="2" key="1">
    <citation type="submission" date="2015-05" db="EMBL/GenBank/DDBJ databases">
        <title>Draft genome sequencing of a biphenyl-degrading bacterium, Pseudomonas balearica KF707 (=NBRC110670).</title>
        <authorList>
            <person name="Kimura N."/>
            <person name="Hirose J."/>
            <person name="Watanabe T."/>
            <person name="Suenaga H."/>
            <person name="Fujihara H."/>
            <person name="Noguchi M."/>
            <person name="Hashimoto M."/>
            <person name="Shimodaira J."/>
            <person name="Tsuchikane K."/>
            <person name="Hosoyama A."/>
            <person name="Yamazoe A."/>
            <person name="Fujita N."/>
            <person name="Furukawa K."/>
        </authorList>
    </citation>
    <scope>NUCLEOTIDE SEQUENCE [LARGE SCALE GENOMIC DNA]</scope>
    <source>
        <strain evidence="2">DSM 10086 / NBRC 110670 / KF707</strain>
    </source>
</reference>
<dbReference type="InterPro" id="IPR038444">
    <property type="entry name" value="DUF465_sf"/>
</dbReference>
<reference evidence="1 2" key="2">
    <citation type="journal article" date="2017" name="Int. J. Syst. Evol. Microbiol.">
        <title>Pseudomonas furukawaii sp. nov., a polychlorinated biphenyl-degrading bacterium isolated from biphenyl-contaminated soil in Japan.</title>
        <authorList>
            <person name="Kimura N."/>
            <person name="Watanabe T."/>
            <person name="Suenaga H."/>
            <person name="Fujihara H."/>
            <person name="Futagami T."/>
            <person name="Goto M."/>
            <person name="Hanada S."/>
            <person name="Hirose J."/>
        </authorList>
    </citation>
    <scope>NUCLEOTIDE SEQUENCE [LARGE SCALE GENOMIC DNA]</scope>
    <source>
        <strain evidence="2">DSM 10086 / NBRC 110670 / KF707</strain>
    </source>
</reference>
<accession>A0AAD1BWT1</accession>
<proteinExistence type="predicted"/>
<protein>
    <submittedName>
        <fullName evidence="1">Uncharacterized protein conserved in bacteria</fullName>
    </submittedName>
</protein>
<evidence type="ECO:0000313" key="1">
    <source>
        <dbReference type="EMBL" id="BAU72510.1"/>
    </source>
</evidence>
<sequence length="81" mass="9280">MPLEHHPLNREFPEYRDAMRALLQSDAQFARLAGEYQELDSRIYQVEDGTQALDDGALHNLKMQRVALKDEIARLLKGSKG</sequence>
<dbReference type="InterPro" id="IPR007420">
    <property type="entry name" value="DUF465"/>
</dbReference>
<dbReference type="Proteomes" id="UP000218554">
    <property type="component" value="Chromosome"/>
</dbReference>
<dbReference type="EMBL" id="AP014862">
    <property type="protein sequence ID" value="BAU72510.1"/>
    <property type="molecule type" value="Genomic_DNA"/>
</dbReference>
<keyword evidence="2" id="KW-1185">Reference proteome</keyword>
<dbReference type="RefSeq" id="WP_004420190.1">
    <property type="nucleotide sequence ID" value="NZ_AJMR01000047.1"/>
</dbReference>
<dbReference type="Gene3D" id="6.10.280.50">
    <property type="match status" value="1"/>
</dbReference>
<dbReference type="Pfam" id="PF04325">
    <property type="entry name" value="DUF465"/>
    <property type="match status" value="1"/>
</dbReference>
<evidence type="ECO:0000313" key="2">
    <source>
        <dbReference type="Proteomes" id="UP000218554"/>
    </source>
</evidence>
<organism evidence="1 2">
    <name type="scientific">Metapseudomonas furukawaii</name>
    <name type="common">Pseudomonas furukawaii</name>
    <dbReference type="NCBI Taxonomy" id="1149133"/>
    <lineage>
        <taxon>Bacteria</taxon>
        <taxon>Pseudomonadati</taxon>
        <taxon>Pseudomonadota</taxon>
        <taxon>Gammaproteobacteria</taxon>
        <taxon>Pseudomonadales</taxon>
        <taxon>Pseudomonadaceae</taxon>
        <taxon>Metapseudomonas</taxon>
    </lineage>
</organism>
<dbReference type="AlphaFoldDB" id="A0AAD1BWT1"/>
<name>A0AAD1BWT1_METFU</name>